<keyword evidence="7" id="KW-1005">Bacterial flagellum biogenesis</keyword>
<dbReference type="AlphaFoldDB" id="A0A0D1Y934"/>
<evidence type="ECO:0000313" key="20">
    <source>
        <dbReference type="Proteomes" id="UP000182836"/>
    </source>
</evidence>
<dbReference type="CDD" id="cd17873">
    <property type="entry name" value="FlhF"/>
    <property type="match status" value="1"/>
</dbReference>
<reference evidence="18 20" key="2">
    <citation type="submission" date="2016-10" db="EMBL/GenBank/DDBJ databases">
        <authorList>
            <person name="de Groot N.N."/>
        </authorList>
    </citation>
    <scope>NUCLEOTIDE SEQUENCE [LARGE SCALE GENOMIC DNA]</scope>
    <source>
        <strain evidence="18 20">DSM 2895</strain>
    </source>
</reference>
<evidence type="ECO:0000259" key="16">
    <source>
        <dbReference type="SMART" id="SM00962"/>
    </source>
</evidence>
<keyword evidence="18" id="KW-0282">Flagellum</keyword>
<dbReference type="InterPro" id="IPR027417">
    <property type="entry name" value="P-loop_NTPase"/>
</dbReference>
<evidence type="ECO:0000256" key="4">
    <source>
        <dbReference type="ARBA" id="ARBA00022448"/>
    </source>
</evidence>
<dbReference type="RefSeq" id="WP_043065965.1">
    <property type="nucleotide sequence ID" value="NZ_BJOA01000031.1"/>
</dbReference>
<comment type="function">
    <text evidence="12">Necessary for flagellar biosynthesis. May be involved in translocation of the flagellum.</text>
</comment>
<dbReference type="SMART" id="SM00962">
    <property type="entry name" value="SRP54"/>
    <property type="match status" value="1"/>
</dbReference>
<evidence type="ECO:0000256" key="6">
    <source>
        <dbReference type="ARBA" id="ARBA00022741"/>
    </source>
</evidence>
<evidence type="ECO:0000256" key="10">
    <source>
        <dbReference type="ARBA" id="ARBA00023136"/>
    </source>
</evidence>
<dbReference type="GO" id="GO:0044781">
    <property type="term" value="P:bacterial-type flagellum organization"/>
    <property type="evidence" value="ECO:0007669"/>
    <property type="project" value="UniProtKB-UniRule"/>
</dbReference>
<feature type="domain" description="SRP54-type proteins GTP-binding" evidence="16">
    <location>
        <begin position="216"/>
        <end position="407"/>
    </location>
</feature>
<keyword evidence="4" id="KW-0813">Transport</keyword>
<dbReference type="PANTHER" id="PTHR43134">
    <property type="entry name" value="SIGNAL RECOGNITION PARTICLE RECEPTOR SUBUNIT ALPHA"/>
    <property type="match status" value="1"/>
</dbReference>
<dbReference type="NCBIfam" id="TIGR03499">
    <property type="entry name" value="FlhF"/>
    <property type="match status" value="1"/>
</dbReference>
<protein>
    <recommendedName>
        <fullName evidence="3 13">Flagellar biosynthesis protein FlhF</fullName>
    </recommendedName>
</protein>
<keyword evidence="19" id="KW-1185">Reference proteome</keyword>
<evidence type="ECO:0000256" key="13">
    <source>
        <dbReference type="NCBIfam" id="TIGR03499"/>
    </source>
</evidence>
<name>A0A0D1Y934_ANEMI</name>
<feature type="domain" description="AAA+ ATPase" evidence="15">
    <location>
        <begin position="215"/>
        <end position="362"/>
    </location>
</feature>
<dbReference type="GO" id="GO:0003924">
    <property type="term" value="F:GTPase activity"/>
    <property type="evidence" value="ECO:0007669"/>
    <property type="project" value="UniProtKB-UniRule"/>
</dbReference>
<dbReference type="Gene3D" id="3.40.50.300">
    <property type="entry name" value="P-loop containing nucleotide triphosphate hydrolases"/>
    <property type="match status" value="1"/>
</dbReference>
<evidence type="ECO:0000256" key="2">
    <source>
        <dbReference type="ARBA" id="ARBA00008531"/>
    </source>
</evidence>
<evidence type="ECO:0000313" key="18">
    <source>
        <dbReference type="EMBL" id="SDI37449.1"/>
    </source>
</evidence>
<dbReference type="InterPro" id="IPR000897">
    <property type="entry name" value="SRP54_GTPase_dom"/>
</dbReference>
<comment type="similarity">
    <text evidence="2">Belongs to the GTP-binding SRP family.</text>
</comment>
<evidence type="ECO:0000256" key="12">
    <source>
        <dbReference type="ARBA" id="ARBA00025337"/>
    </source>
</evidence>
<evidence type="ECO:0000256" key="11">
    <source>
        <dbReference type="ARBA" id="ARBA00023225"/>
    </source>
</evidence>
<feature type="region of interest" description="Disordered" evidence="14">
    <location>
        <begin position="61"/>
        <end position="84"/>
    </location>
</feature>
<evidence type="ECO:0000256" key="5">
    <source>
        <dbReference type="ARBA" id="ARBA00022475"/>
    </source>
</evidence>
<keyword evidence="6" id="KW-0547">Nucleotide-binding</keyword>
<dbReference type="OrthoDB" id="9778554at2"/>
<dbReference type="GO" id="GO:0006614">
    <property type="term" value="P:SRP-dependent cotranslational protein targeting to membrane"/>
    <property type="evidence" value="ECO:0007669"/>
    <property type="project" value="UniProtKB-UniRule"/>
</dbReference>
<dbReference type="Gene3D" id="1.20.120.1380">
    <property type="entry name" value="Flagellar FlhF biosynthesis protein, N domain"/>
    <property type="match status" value="1"/>
</dbReference>
<dbReference type="GO" id="GO:0015031">
    <property type="term" value="P:protein transport"/>
    <property type="evidence" value="ECO:0007669"/>
    <property type="project" value="UniProtKB-KW"/>
</dbReference>
<keyword evidence="11" id="KW-1006">Bacterial flagellum protein export</keyword>
<comment type="subcellular location">
    <subcellularLocation>
        <location evidence="1">Cell membrane</location>
        <topology evidence="1">Peripheral membrane protein</topology>
        <orientation evidence="1">Cytoplasmic side</orientation>
    </subcellularLocation>
</comment>
<organism evidence="17 19">
    <name type="scientific">Aneurinibacillus migulanus</name>
    <name type="common">Bacillus migulanus</name>
    <dbReference type="NCBI Taxonomy" id="47500"/>
    <lineage>
        <taxon>Bacteria</taxon>
        <taxon>Bacillati</taxon>
        <taxon>Bacillota</taxon>
        <taxon>Bacilli</taxon>
        <taxon>Bacillales</taxon>
        <taxon>Paenibacillaceae</taxon>
        <taxon>Aneurinibacillus group</taxon>
        <taxon>Aneurinibacillus</taxon>
    </lineage>
</organism>
<dbReference type="STRING" id="47500.AF333_10110"/>
<dbReference type="Proteomes" id="UP000037269">
    <property type="component" value="Unassembled WGS sequence"/>
</dbReference>
<evidence type="ECO:0000313" key="17">
    <source>
        <dbReference type="EMBL" id="KON95783.1"/>
    </source>
</evidence>
<evidence type="ECO:0000256" key="3">
    <source>
        <dbReference type="ARBA" id="ARBA00014919"/>
    </source>
</evidence>
<dbReference type="InterPro" id="IPR003593">
    <property type="entry name" value="AAA+_ATPase"/>
</dbReference>
<dbReference type="EMBL" id="LGUG01000004">
    <property type="protein sequence ID" value="KON95783.1"/>
    <property type="molecule type" value="Genomic_DNA"/>
</dbReference>
<dbReference type="InterPro" id="IPR047040">
    <property type="entry name" value="FlhF__GTPase_dom"/>
</dbReference>
<evidence type="ECO:0000259" key="15">
    <source>
        <dbReference type="SMART" id="SM00382"/>
    </source>
</evidence>
<evidence type="ECO:0000256" key="14">
    <source>
        <dbReference type="SAM" id="MobiDB-lite"/>
    </source>
</evidence>
<evidence type="ECO:0000256" key="1">
    <source>
        <dbReference type="ARBA" id="ARBA00004413"/>
    </source>
</evidence>
<dbReference type="Proteomes" id="UP000182836">
    <property type="component" value="Unassembled WGS sequence"/>
</dbReference>
<dbReference type="GO" id="GO:0005047">
    <property type="term" value="F:signal recognition particle binding"/>
    <property type="evidence" value="ECO:0007669"/>
    <property type="project" value="TreeGrafter"/>
</dbReference>
<dbReference type="SMART" id="SM00382">
    <property type="entry name" value="AAA"/>
    <property type="match status" value="1"/>
</dbReference>
<keyword evidence="5" id="KW-1003">Cell membrane</keyword>
<proteinExistence type="inferred from homology"/>
<dbReference type="GO" id="GO:0005886">
    <property type="term" value="C:plasma membrane"/>
    <property type="evidence" value="ECO:0007669"/>
    <property type="project" value="UniProtKB-SubCell"/>
</dbReference>
<dbReference type="SUPFAM" id="SSF52540">
    <property type="entry name" value="P-loop containing nucleoside triphosphate hydrolases"/>
    <property type="match status" value="1"/>
</dbReference>
<dbReference type="PANTHER" id="PTHR43134:SF3">
    <property type="entry name" value="FLAGELLAR BIOSYNTHESIS PROTEIN FLHF"/>
    <property type="match status" value="1"/>
</dbReference>
<keyword evidence="18" id="KW-0966">Cell projection</keyword>
<evidence type="ECO:0000256" key="9">
    <source>
        <dbReference type="ARBA" id="ARBA00023134"/>
    </source>
</evidence>
<dbReference type="GeneID" id="42305554"/>
<dbReference type="EMBL" id="FNED01000003">
    <property type="protein sequence ID" value="SDI37449.1"/>
    <property type="molecule type" value="Genomic_DNA"/>
</dbReference>
<evidence type="ECO:0000256" key="8">
    <source>
        <dbReference type="ARBA" id="ARBA00022927"/>
    </source>
</evidence>
<sequence length="411" mass="45932">MRVKKYIVDSMSDALQQIRTDLGKDAIILNTKPIKTGGFLGMFRKKKIEVIAAIDPNESKKTEQAKNIPMSPAPLGSSSVQPVPIPKKEEESTVAFSNVLQTVALQTEPAQRVPKEETQNGSVSKELEEMRGMLWKLMMADDKNTSLPEAFIPLRKRLQSQGIEEDVLASLFERMLKELSPEEIQDSKKVMQKAKKVMITMLQEASKKHGSLQTDISLVTFIGPTGVGKTTTLAKLAAESTLARQKKVGMITSDTYRIAAVEQLKTYANILNVPLKIVYSAEDLVPTLERLTGCDMIFMDTAGRNYRNKEYVEEINRLLRSPLPNETFLVLSITAKQEDLEAIIESFKDVRIDKVIFTKTDETRTYGSIFNLVIKYKLALSYITTGQNVPDDIETANPEKVAELILGEVRG</sequence>
<dbReference type="GO" id="GO:0005525">
    <property type="term" value="F:GTP binding"/>
    <property type="evidence" value="ECO:0007669"/>
    <property type="project" value="UniProtKB-UniRule"/>
</dbReference>
<keyword evidence="10" id="KW-0472">Membrane</keyword>
<evidence type="ECO:0000256" key="7">
    <source>
        <dbReference type="ARBA" id="ARBA00022795"/>
    </source>
</evidence>
<dbReference type="FunFam" id="3.40.50.300:FF:000695">
    <property type="entry name" value="Flagellar biosynthesis regulator FlhF"/>
    <property type="match status" value="1"/>
</dbReference>
<keyword evidence="18" id="KW-0969">Cilium</keyword>
<dbReference type="InterPro" id="IPR020006">
    <property type="entry name" value="FlhF"/>
</dbReference>
<keyword evidence="8" id="KW-0653">Protein transport</keyword>
<reference evidence="17 19" key="1">
    <citation type="submission" date="2015-07" db="EMBL/GenBank/DDBJ databases">
        <title>Fjat-14205 dsm 2895.</title>
        <authorList>
            <person name="Liu B."/>
            <person name="Wang J."/>
            <person name="Zhu Y."/>
            <person name="Liu G."/>
            <person name="Chen Q."/>
            <person name="Chen Z."/>
            <person name="Lan J."/>
            <person name="Che J."/>
            <person name="Ge C."/>
            <person name="Shi H."/>
            <person name="Pan Z."/>
            <person name="Liu X."/>
        </authorList>
    </citation>
    <scope>NUCLEOTIDE SEQUENCE [LARGE SCALE GENOMIC DNA]</scope>
    <source>
        <strain evidence="17 19">DSM 2895</strain>
    </source>
</reference>
<dbReference type="PATRIC" id="fig|47500.8.peg.6832"/>
<dbReference type="Pfam" id="PF00448">
    <property type="entry name" value="SRP54"/>
    <property type="match status" value="1"/>
</dbReference>
<evidence type="ECO:0000313" key="19">
    <source>
        <dbReference type="Proteomes" id="UP000037269"/>
    </source>
</evidence>
<keyword evidence="9" id="KW-0342">GTP-binding</keyword>
<accession>A0A0D1Y934</accession>
<gene>
    <name evidence="17" type="ORF">AF333_10110</name>
    <name evidence="18" type="ORF">SAMN04487909_103251</name>
</gene>